<evidence type="ECO:0000313" key="3">
    <source>
        <dbReference type="Proteomes" id="UP001500713"/>
    </source>
</evidence>
<dbReference type="EMBL" id="BAAAEM010000002">
    <property type="protein sequence ID" value="GAA0473102.1"/>
    <property type="molecule type" value="Genomic_DNA"/>
</dbReference>
<reference evidence="2 3" key="1">
    <citation type="journal article" date="2019" name="Int. J. Syst. Evol. Microbiol.">
        <title>The Global Catalogue of Microorganisms (GCM) 10K type strain sequencing project: providing services to taxonomists for standard genome sequencing and annotation.</title>
        <authorList>
            <consortium name="The Broad Institute Genomics Platform"/>
            <consortium name="The Broad Institute Genome Sequencing Center for Infectious Disease"/>
            <person name="Wu L."/>
            <person name="Ma J."/>
        </authorList>
    </citation>
    <scope>NUCLEOTIDE SEQUENCE [LARGE SCALE GENOMIC DNA]</scope>
    <source>
        <strain evidence="2 3">JCM 14162</strain>
    </source>
</reference>
<feature type="region of interest" description="Disordered" evidence="1">
    <location>
        <begin position="92"/>
        <end position="129"/>
    </location>
</feature>
<proteinExistence type="predicted"/>
<feature type="compositionally biased region" description="Low complexity" evidence="1">
    <location>
        <begin position="96"/>
        <end position="107"/>
    </location>
</feature>
<keyword evidence="3" id="KW-1185">Reference proteome</keyword>
<evidence type="ECO:0000313" key="2">
    <source>
        <dbReference type="EMBL" id="GAA0473102.1"/>
    </source>
</evidence>
<sequence>MHSVDLKSPGSGKKLGKLGKAAFGAFLLVGMTGTAIAQNMIVRSTGPSAKSYPAGKKLPNNAQVTLKKLDRITILGKNGTRVIKGPGTFSLNSGATRQSSSSTRLSSFINNRGRSRARTGAVRSAGVTETSVTPKNPNLWYLDVTKGGKFCVSDPNTLVLWRPDYTGSATASIVEPVNGTVTEVAWRKGNPLKSWPKAEAPLADGASYRVIGSNVEKSVEVNFVMLKEAPENLNDAASALIANGCQSQLDLLVETLDDGSSANEEQS</sequence>
<comment type="caution">
    <text evidence="2">The sequence shown here is derived from an EMBL/GenBank/DDBJ whole genome shotgun (WGS) entry which is preliminary data.</text>
</comment>
<evidence type="ECO:0000256" key="1">
    <source>
        <dbReference type="SAM" id="MobiDB-lite"/>
    </source>
</evidence>
<dbReference type="Proteomes" id="UP001500713">
    <property type="component" value="Unassembled WGS sequence"/>
</dbReference>
<organism evidence="2 3">
    <name type="scientific">Parasphingorhabdus litoris</name>
    <dbReference type="NCBI Taxonomy" id="394733"/>
    <lineage>
        <taxon>Bacteria</taxon>
        <taxon>Pseudomonadati</taxon>
        <taxon>Pseudomonadota</taxon>
        <taxon>Alphaproteobacteria</taxon>
        <taxon>Sphingomonadales</taxon>
        <taxon>Sphingomonadaceae</taxon>
        <taxon>Parasphingorhabdus</taxon>
    </lineage>
</organism>
<protein>
    <submittedName>
        <fullName evidence="2">Uncharacterized protein</fullName>
    </submittedName>
</protein>
<name>A0ABN1ACK7_9SPHN</name>
<accession>A0ABN1ACK7</accession>
<gene>
    <name evidence="2" type="ORF">GCM10009096_12960</name>
</gene>